<dbReference type="Proteomes" id="UP000582974">
    <property type="component" value="Unassembled WGS sequence"/>
</dbReference>
<protein>
    <submittedName>
        <fullName evidence="2">Uncharacterized protein</fullName>
    </submittedName>
</protein>
<dbReference type="EMBL" id="JACCKD010000001">
    <property type="protein sequence ID" value="MBA0124380.1"/>
    <property type="molecule type" value="Genomic_DNA"/>
</dbReference>
<sequence>MCGEPRFTEILEGMVADAAPRVFAVVQEYGDRVDARIAAWGMAFESHSEVVSVERGMRMSLQTPECARRGFAWGSHIHARLVWFNADAITSAEEDEAPDVAGPMPEQSFDEG</sequence>
<organism evidence="2 3">
    <name type="scientific">Haloechinothrix aidingensis</name>
    <dbReference type="NCBI Taxonomy" id="2752311"/>
    <lineage>
        <taxon>Bacteria</taxon>
        <taxon>Bacillati</taxon>
        <taxon>Actinomycetota</taxon>
        <taxon>Actinomycetes</taxon>
        <taxon>Pseudonocardiales</taxon>
        <taxon>Pseudonocardiaceae</taxon>
        <taxon>Haloechinothrix</taxon>
    </lineage>
</organism>
<evidence type="ECO:0000313" key="3">
    <source>
        <dbReference type="Proteomes" id="UP000582974"/>
    </source>
</evidence>
<evidence type="ECO:0000256" key="1">
    <source>
        <dbReference type="SAM" id="MobiDB-lite"/>
    </source>
</evidence>
<evidence type="ECO:0000313" key="2">
    <source>
        <dbReference type="EMBL" id="MBA0124380.1"/>
    </source>
</evidence>
<comment type="caution">
    <text evidence="2">The sequence shown here is derived from an EMBL/GenBank/DDBJ whole genome shotgun (WGS) entry which is preliminary data.</text>
</comment>
<dbReference type="AlphaFoldDB" id="A0A838A464"/>
<gene>
    <name evidence="2" type="ORF">H0B56_02360</name>
</gene>
<keyword evidence="3" id="KW-1185">Reference proteome</keyword>
<accession>A0A838A464</accession>
<feature type="region of interest" description="Disordered" evidence="1">
    <location>
        <begin position="93"/>
        <end position="112"/>
    </location>
</feature>
<name>A0A838A464_9PSEU</name>
<proteinExistence type="predicted"/>
<reference evidence="2 3" key="1">
    <citation type="submission" date="2020-07" db="EMBL/GenBank/DDBJ databases">
        <title>Genome of Haloechinothrix sp.</title>
        <authorList>
            <person name="Tang S.-K."/>
            <person name="Yang L."/>
            <person name="Zhu W.-Y."/>
        </authorList>
    </citation>
    <scope>NUCLEOTIDE SEQUENCE [LARGE SCALE GENOMIC DNA]</scope>
    <source>
        <strain evidence="2 3">YIM 98757</strain>
    </source>
</reference>